<keyword evidence="5" id="KW-0560">Oxidoreductase</keyword>
<keyword evidence="3" id="KW-0479">Metal-binding</keyword>
<keyword evidence="7" id="KW-0223">Dioxygenase</keyword>
<dbReference type="CDD" id="cd07363">
    <property type="entry name" value="45_DOPA_Dioxygenase"/>
    <property type="match status" value="1"/>
</dbReference>
<dbReference type="OrthoDB" id="9790889at2"/>
<dbReference type="SUPFAM" id="SSF53213">
    <property type="entry name" value="LigB-like"/>
    <property type="match status" value="1"/>
</dbReference>
<dbReference type="GO" id="GO:0016702">
    <property type="term" value="F:oxidoreductase activity, acting on single donors with incorporation of molecular oxygen, incorporation of two atoms of oxygen"/>
    <property type="evidence" value="ECO:0007669"/>
    <property type="project" value="UniProtKB-ARBA"/>
</dbReference>
<dbReference type="AlphaFoldDB" id="A0A1T2X9J1"/>
<keyword evidence="8" id="KW-1185">Reference proteome</keyword>
<organism evidence="7 8">
    <name type="scientific">Paenibacillus selenitireducens</name>
    <dbReference type="NCBI Taxonomy" id="1324314"/>
    <lineage>
        <taxon>Bacteria</taxon>
        <taxon>Bacillati</taxon>
        <taxon>Bacillota</taxon>
        <taxon>Bacilli</taxon>
        <taxon>Bacillales</taxon>
        <taxon>Paenibacillaceae</taxon>
        <taxon>Paenibacillus</taxon>
    </lineage>
</organism>
<comment type="caution">
    <text evidence="7">The sequence shown here is derived from an EMBL/GenBank/DDBJ whole genome shotgun (WGS) entry which is preliminary data.</text>
</comment>
<dbReference type="PANTHER" id="PTHR30096:SF0">
    <property type="entry name" value="4,5-DOPA DIOXYGENASE EXTRADIOL-LIKE PROTEIN"/>
    <property type="match status" value="1"/>
</dbReference>
<evidence type="ECO:0000313" key="8">
    <source>
        <dbReference type="Proteomes" id="UP000190188"/>
    </source>
</evidence>
<gene>
    <name evidence="7" type="ORF">BVG16_18515</name>
</gene>
<feature type="domain" description="Extradiol ring-cleavage dioxygenase class III enzyme subunit B" evidence="6">
    <location>
        <begin position="21"/>
        <end position="246"/>
    </location>
</feature>
<keyword evidence="4" id="KW-0862">Zinc</keyword>
<dbReference type="EMBL" id="MSZX01000007">
    <property type="protein sequence ID" value="OPA76356.1"/>
    <property type="molecule type" value="Genomic_DNA"/>
</dbReference>
<evidence type="ECO:0000256" key="5">
    <source>
        <dbReference type="ARBA" id="ARBA00023002"/>
    </source>
</evidence>
<dbReference type="PIRSF" id="PIRSF006157">
    <property type="entry name" value="Doxgns_DODA"/>
    <property type="match status" value="1"/>
</dbReference>
<dbReference type="Pfam" id="PF02900">
    <property type="entry name" value="LigB"/>
    <property type="match status" value="1"/>
</dbReference>
<comment type="similarity">
    <text evidence="2">Belongs to the DODA-type extradiol aromatic ring-opening dioxygenase family.</text>
</comment>
<evidence type="ECO:0000259" key="6">
    <source>
        <dbReference type="Pfam" id="PF02900"/>
    </source>
</evidence>
<accession>A0A1T2X9J1</accession>
<comment type="cofactor">
    <cofactor evidence="1">
        <name>Zn(2+)</name>
        <dbReference type="ChEBI" id="CHEBI:29105"/>
    </cofactor>
</comment>
<evidence type="ECO:0000256" key="1">
    <source>
        <dbReference type="ARBA" id="ARBA00001947"/>
    </source>
</evidence>
<name>A0A1T2X9J1_9BACL</name>
<dbReference type="InterPro" id="IPR004183">
    <property type="entry name" value="Xdiol_dOase_suB"/>
</dbReference>
<dbReference type="PANTHER" id="PTHR30096">
    <property type="entry name" value="4,5-DOPA DIOXYGENASE EXTRADIOL-LIKE PROTEIN"/>
    <property type="match status" value="1"/>
</dbReference>
<dbReference type="GO" id="GO:0008270">
    <property type="term" value="F:zinc ion binding"/>
    <property type="evidence" value="ECO:0007669"/>
    <property type="project" value="InterPro"/>
</dbReference>
<sequence>MMPSFFVAHGAPSLVLEEHAYTSFLKNLASTLPSKPKAIVIFSAHWEQSQQTISAVDTHGTIYDFSGFQEELYQITYPAKGERTLSETIKALFASHGIDSVLDEQRGLDHGAWAVLKLIYPEADIPVVALSVNRYLSNEQQYQIGAALASLREQGVLIVGSGGTVHNLRQVNWRTQEVDDWAEAFDQWIQEKVEAWDIEALMNYKDLAPYAQAAVPTNEHFIPLFLAMGSGDLHREAKLLHRSYQYGNLSLSCWQFN</sequence>
<protein>
    <submittedName>
        <fullName evidence="7">Dioxygenase</fullName>
    </submittedName>
</protein>
<proteinExistence type="inferred from homology"/>
<evidence type="ECO:0000256" key="2">
    <source>
        <dbReference type="ARBA" id="ARBA00007581"/>
    </source>
</evidence>
<evidence type="ECO:0000313" key="7">
    <source>
        <dbReference type="EMBL" id="OPA76356.1"/>
    </source>
</evidence>
<reference evidence="7 8" key="1">
    <citation type="submission" date="2017-01" db="EMBL/GenBank/DDBJ databases">
        <title>Genome analysis of Paenibacillus selenitrireducens ES3-24.</title>
        <authorList>
            <person name="Xu D."/>
            <person name="Yao R."/>
            <person name="Zheng S."/>
        </authorList>
    </citation>
    <scope>NUCLEOTIDE SEQUENCE [LARGE SCALE GENOMIC DNA]</scope>
    <source>
        <strain evidence="7 8">ES3-24</strain>
    </source>
</reference>
<dbReference type="STRING" id="1324314.BVG16_18515"/>
<evidence type="ECO:0000256" key="3">
    <source>
        <dbReference type="ARBA" id="ARBA00022723"/>
    </source>
</evidence>
<dbReference type="Proteomes" id="UP000190188">
    <property type="component" value="Unassembled WGS sequence"/>
</dbReference>
<dbReference type="Gene3D" id="3.40.830.10">
    <property type="entry name" value="LigB-like"/>
    <property type="match status" value="1"/>
</dbReference>
<evidence type="ECO:0000256" key="4">
    <source>
        <dbReference type="ARBA" id="ARBA00022833"/>
    </source>
</evidence>
<dbReference type="InterPro" id="IPR014436">
    <property type="entry name" value="Extradiol_dOase_DODA"/>
</dbReference>
<dbReference type="GO" id="GO:0008198">
    <property type="term" value="F:ferrous iron binding"/>
    <property type="evidence" value="ECO:0007669"/>
    <property type="project" value="InterPro"/>
</dbReference>